<name>A0AAX2AKQ3_9BACT</name>
<reference evidence="2 3" key="1">
    <citation type="submission" date="2017-09" db="EMBL/GenBank/DDBJ databases">
        <title>Genomics of the genus Arcobacter.</title>
        <authorList>
            <person name="Perez-Cataluna A."/>
            <person name="Figueras M.J."/>
            <person name="Salas-Masso N."/>
        </authorList>
    </citation>
    <scope>NUCLEOTIDE SEQUENCE [LARGE SCALE GENOMIC DNA]</scope>
    <source>
        <strain evidence="2 3">CECT 7386</strain>
    </source>
</reference>
<sequence length="225" mass="26559">MKKIYLISGFMCDKRLWDKALSFFDSSYKFIYLPIPLEENFEKLLEKIVINEEKINLIGFSLGGYIASAYALKYKDKINKVLVISSSLCSLEKKELLQRQKAIELTKKFAFKSLSEKKIKTLLEDKNNQEIITLIKKMYEELGKEYFLTQLNATLHRKDLKEELLKSKIDFSFYFSKDDILLNHLWLEELELNSSFNFTKLKRSSHMLPLEEPLKIALYIKSWLA</sequence>
<dbReference type="InterPro" id="IPR029058">
    <property type="entry name" value="AB_hydrolase_fold"/>
</dbReference>
<dbReference type="EMBL" id="NXID01000003">
    <property type="protein sequence ID" value="RXK16905.1"/>
    <property type="molecule type" value="Genomic_DNA"/>
</dbReference>
<dbReference type="InterPro" id="IPR000073">
    <property type="entry name" value="AB_hydrolase_1"/>
</dbReference>
<comment type="caution">
    <text evidence="2">The sequence shown here is derived from an EMBL/GenBank/DDBJ whole genome shotgun (WGS) entry which is preliminary data.</text>
</comment>
<dbReference type="Pfam" id="PF00561">
    <property type="entry name" value="Abhydrolase_1"/>
    <property type="match status" value="1"/>
</dbReference>
<organism evidence="2 3">
    <name type="scientific">Malaciobacter mytili LMG 24559</name>
    <dbReference type="NCBI Taxonomy" id="1032238"/>
    <lineage>
        <taxon>Bacteria</taxon>
        <taxon>Pseudomonadati</taxon>
        <taxon>Campylobacterota</taxon>
        <taxon>Epsilonproteobacteria</taxon>
        <taxon>Campylobacterales</taxon>
        <taxon>Arcobacteraceae</taxon>
        <taxon>Malaciobacter</taxon>
    </lineage>
</organism>
<evidence type="ECO:0000313" key="2">
    <source>
        <dbReference type="EMBL" id="RXK16905.1"/>
    </source>
</evidence>
<dbReference type="SUPFAM" id="SSF53474">
    <property type="entry name" value="alpha/beta-Hydrolases"/>
    <property type="match status" value="1"/>
</dbReference>
<accession>A0AAX2AKQ3</accession>
<dbReference type="RefSeq" id="WP_129085752.1">
    <property type="nucleotide sequence ID" value="NZ_CP031219.1"/>
</dbReference>
<proteinExistence type="predicted"/>
<keyword evidence="3" id="KW-1185">Reference proteome</keyword>
<dbReference type="AlphaFoldDB" id="A0AAX2AKQ3"/>
<gene>
    <name evidence="2" type="ORF">CP985_01740</name>
</gene>
<evidence type="ECO:0000313" key="3">
    <source>
        <dbReference type="Proteomes" id="UP000290092"/>
    </source>
</evidence>
<dbReference type="Proteomes" id="UP000290092">
    <property type="component" value="Unassembled WGS sequence"/>
</dbReference>
<evidence type="ECO:0000259" key="1">
    <source>
        <dbReference type="Pfam" id="PF00561"/>
    </source>
</evidence>
<dbReference type="Gene3D" id="3.40.50.1820">
    <property type="entry name" value="alpha/beta hydrolase"/>
    <property type="match status" value="1"/>
</dbReference>
<protein>
    <recommendedName>
        <fullName evidence="1">AB hydrolase-1 domain-containing protein</fullName>
    </recommendedName>
</protein>
<feature type="domain" description="AB hydrolase-1" evidence="1">
    <location>
        <begin position="52"/>
        <end position="121"/>
    </location>
</feature>